<dbReference type="STRING" id="1314751.GCA_001591425_04675"/>
<dbReference type="PROSITE" id="PS51352">
    <property type="entry name" value="THIOREDOXIN_2"/>
    <property type="match status" value="1"/>
</dbReference>
<feature type="domain" description="Thioredoxin" evidence="4">
    <location>
        <begin position="52"/>
        <end position="155"/>
    </location>
</feature>
<keyword evidence="2" id="KW-1015">Disulfide bond</keyword>
<dbReference type="PANTHER" id="PTHR45663">
    <property type="entry name" value="GEO12009P1"/>
    <property type="match status" value="1"/>
</dbReference>
<protein>
    <submittedName>
        <fullName evidence="5">Thiol reductase thioredoxin</fullName>
    </submittedName>
</protein>
<dbReference type="GO" id="GO:0005737">
    <property type="term" value="C:cytoplasm"/>
    <property type="evidence" value="ECO:0007669"/>
    <property type="project" value="TreeGrafter"/>
</dbReference>
<gene>
    <name evidence="5" type="ORF">BC6307_03180</name>
</gene>
<proteinExistence type="inferred from homology"/>
<evidence type="ECO:0000256" key="1">
    <source>
        <dbReference type="ARBA" id="ARBA00008987"/>
    </source>
</evidence>
<dbReference type="Proteomes" id="UP000215224">
    <property type="component" value="Chromosome"/>
</dbReference>
<dbReference type="Pfam" id="PF00085">
    <property type="entry name" value="Thioredoxin"/>
    <property type="match status" value="1"/>
</dbReference>
<dbReference type="CDD" id="cd02947">
    <property type="entry name" value="TRX_family"/>
    <property type="match status" value="1"/>
</dbReference>
<evidence type="ECO:0000256" key="3">
    <source>
        <dbReference type="ARBA" id="ARBA00023284"/>
    </source>
</evidence>
<evidence type="ECO:0000313" key="6">
    <source>
        <dbReference type="Proteomes" id="UP000215224"/>
    </source>
</evidence>
<sequence>MKKIIAIISVIVVVFGAIAFITNYQQKEQSKGNPYGKDVVHPETVKILGNPLYENVILPDDLEENLNNNVPTTVYFFAPDCQYCQLTTPILVPLAEEMDVNVQLYNLREFEEGWNDYAIRATPTLIHFVDGKEVNRVEGYQEEPVFEQWLEQIKEETASES</sequence>
<dbReference type="SUPFAM" id="SSF52833">
    <property type="entry name" value="Thioredoxin-like"/>
    <property type="match status" value="1"/>
</dbReference>
<dbReference type="InterPro" id="IPR036249">
    <property type="entry name" value="Thioredoxin-like_sf"/>
</dbReference>
<reference evidence="5 6" key="1">
    <citation type="submission" date="2016-12" db="EMBL/GenBank/DDBJ databases">
        <title>The whole genome sequencing and assembly of Bacillus cohnii DSM 6307T strain.</title>
        <authorList>
            <person name="Lee Y.-J."/>
            <person name="Yi H."/>
            <person name="Bahn Y.-S."/>
            <person name="Kim J.F."/>
            <person name="Lee D.-W."/>
        </authorList>
    </citation>
    <scope>NUCLEOTIDE SEQUENCE [LARGE SCALE GENOMIC DNA]</scope>
    <source>
        <strain evidence="5 6">DSM 6307</strain>
    </source>
</reference>
<dbReference type="AlphaFoldDB" id="A0A223KLK5"/>
<name>A0A223KLK5_9BACI</name>
<dbReference type="Gene3D" id="3.40.30.10">
    <property type="entry name" value="Glutaredoxin"/>
    <property type="match status" value="1"/>
</dbReference>
<organism evidence="5 6">
    <name type="scientific">Sutcliffiella cohnii</name>
    <dbReference type="NCBI Taxonomy" id="33932"/>
    <lineage>
        <taxon>Bacteria</taxon>
        <taxon>Bacillati</taxon>
        <taxon>Bacillota</taxon>
        <taxon>Bacilli</taxon>
        <taxon>Bacillales</taxon>
        <taxon>Bacillaceae</taxon>
        <taxon>Sutcliffiella</taxon>
    </lineage>
</organism>
<evidence type="ECO:0000256" key="2">
    <source>
        <dbReference type="ARBA" id="ARBA00023157"/>
    </source>
</evidence>
<dbReference type="GO" id="GO:0015035">
    <property type="term" value="F:protein-disulfide reductase activity"/>
    <property type="evidence" value="ECO:0007669"/>
    <property type="project" value="TreeGrafter"/>
</dbReference>
<evidence type="ECO:0000259" key="4">
    <source>
        <dbReference type="PROSITE" id="PS51352"/>
    </source>
</evidence>
<dbReference type="RefSeq" id="WP_066421155.1">
    <property type="nucleotide sequence ID" value="NZ_CP018866.1"/>
</dbReference>
<dbReference type="EMBL" id="CP018866">
    <property type="protein sequence ID" value="AST90342.1"/>
    <property type="molecule type" value="Genomic_DNA"/>
</dbReference>
<keyword evidence="3" id="KW-0676">Redox-active center</keyword>
<dbReference type="PANTHER" id="PTHR45663:SF11">
    <property type="entry name" value="GEO12009P1"/>
    <property type="match status" value="1"/>
</dbReference>
<accession>A0A223KLK5</accession>
<dbReference type="InterPro" id="IPR013766">
    <property type="entry name" value="Thioredoxin_domain"/>
</dbReference>
<evidence type="ECO:0000313" key="5">
    <source>
        <dbReference type="EMBL" id="AST90342.1"/>
    </source>
</evidence>
<keyword evidence="6" id="KW-1185">Reference proteome</keyword>
<dbReference type="KEGG" id="bcoh:BC6307_03180"/>
<comment type="similarity">
    <text evidence="1">Belongs to the thioredoxin family.</text>
</comment>